<keyword evidence="4" id="KW-1185">Reference proteome</keyword>
<feature type="signal peptide" evidence="2">
    <location>
        <begin position="1"/>
        <end position="24"/>
    </location>
</feature>
<proteinExistence type="predicted"/>
<reference evidence="4" key="1">
    <citation type="submission" date="2023-07" db="EMBL/GenBank/DDBJ databases">
        <title>Conexibacter stalactiti sp. nov., isolated from stalactites in a lava cave and emended description of the genus Conexibacter.</title>
        <authorList>
            <person name="Lee S.D."/>
        </authorList>
    </citation>
    <scope>NUCLEOTIDE SEQUENCE [LARGE SCALE GENOMIC DNA]</scope>
    <source>
        <strain evidence="4">KCTC 39840</strain>
    </source>
</reference>
<dbReference type="RefSeq" id="WP_318595213.1">
    <property type="nucleotide sequence ID" value="NZ_JAWSTH010000002.1"/>
</dbReference>
<evidence type="ECO:0000256" key="1">
    <source>
        <dbReference type="SAM" id="Phobius"/>
    </source>
</evidence>
<feature type="transmembrane region" description="Helical" evidence="1">
    <location>
        <begin position="57"/>
        <end position="83"/>
    </location>
</feature>
<feature type="transmembrane region" description="Helical" evidence="1">
    <location>
        <begin position="90"/>
        <end position="108"/>
    </location>
</feature>
<sequence>MRLSIQKCTQLLLVAAAAAYFSVATDNSSQVAIIRRAAGIPANAGGLEGFVQTCDALVTPCLVAASAATPLAAIGGGVAMAFGSRRGLQIVITALGILALLGSVKGIVA</sequence>
<protein>
    <submittedName>
        <fullName evidence="3">Uncharacterized protein</fullName>
    </submittedName>
</protein>
<dbReference type="Proteomes" id="UP001284601">
    <property type="component" value="Unassembled WGS sequence"/>
</dbReference>
<evidence type="ECO:0000313" key="4">
    <source>
        <dbReference type="Proteomes" id="UP001284601"/>
    </source>
</evidence>
<evidence type="ECO:0000313" key="3">
    <source>
        <dbReference type="EMBL" id="MDW5592953.1"/>
    </source>
</evidence>
<organism evidence="3 4">
    <name type="scientific">Conexibacter stalactiti</name>
    <dbReference type="NCBI Taxonomy" id="1940611"/>
    <lineage>
        <taxon>Bacteria</taxon>
        <taxon>Bacillati</taxon>
        <taxon>Actinomycetota</taxon>
        <taxon>Thermoleophilia</taxon>
        <taxon>Solirubrobacterales</taxon>
        <taxon>Conexibacteraceae</taxon>
        <taxon>Conexibacter</taxon>
    </lineage>
</organism>
<keyword evidence="1" id="KW-0812">Transmembrane</keyword>
<dbReference type="EMBL" id="JAWSTH010000002">
    <property type="protein sequence ID" value="MDW5592953.1"/>
    <property type="molecule type" value="Genomic_DNA"/>
</dbReference>
<gene>
    <name evidence="3" type="ORF">R7226_01300</name>
</gene>
<keyword evidence="1" id="KW-1133">Transmembrane helix</keyword>
<keyword evidence="2" id="KW-0732">Signal</keyword>
<evidence type="ECO:0000256" key="2">
    <source>
        <dbReference type="SAM" id="SignalP"/>
    </source>
</evidence>
<comment type="caution">
    <text evidence="3">The sequence shown here is derived from an EMBL/GenBank/DDBJ whole genome shotgun (WGS) entry which is preliminary data.</text>
</comment>
<name>A0ABU4HI22_9ACTN</name>
<keyword evidence="1" id="KW-0472">Membrane</keyword>
<feature type="chain" id="PRO_5047415796" evidence="2">
    <location>
        <begin position="25"/>
        <end position="109"/>
    </location>
</feature>
<accession>A0ABU4HI22</accession>